<proteinExistence type="predicted"/>
<dbReference type="AlphaFoldDB" id="B7VNN7"/>
<evidence type="ECO:0000256" key="1">
    <source>
        <dbReference type="ARBA" id="ARBA00023125"/>
    </source>
</evidence>
<dbReference type="Proteomes" id="UP000009100">
    <property type="component" value="Chromosome 1"/>
</dbReference>
<keyword evidence="1" id="KW-0238">DNA-binding</keyword>
<dbReference type="PANTHER" id="PTHR46558:SF11">
    <property type="entry name" value="HTH-TYPE TRANSCRIPTIONAL REGULATOR XRE"/>
    <property type="match status" value="1"/>
</dbReference>
<dbReference type="STRING" id="575788.VS_1450"/>
<dbReference type="PANTHER" id="PTHR46558">
    <property type="entry name" value="TRACRIPTIONAL REGULATORY PROTEIN-RELATED-RELATED"/>
    <property type="match status" value="1"/>
</dbReference>
<name>B7VNN7_VIBA3</name>
<dbReference type="KEGG" id="vsp:VS_1450"/>
<dbReference type="InterPro" id="IPR010982">
    <property type="entry name" value="Lambda_DNA-bd_dom_sf"/>
</dbReference>
<dbReference type="Gene3D" id="1.10.260.40">
    <property type="entry name" value="lambda repressor-like DNA-binding domains"/>
    <property type="match status" value="1"/>
</dbReference>
<dbReference type="InterPro" id="IPR001387">
    <property type="entry name" value="Cro/C1-type_HTH"/>
</dbReference>
<dbReference type="eggNOG" id="COG3620">
    <property type="taxonomic scope" value="Bacteria"/>
</dbReference>
<reference evidence="3 4" key="1">
    <citation type="submission" date="2009-02" db="EMBL/GenBank/DDBJ databases">
        <title>Vibrio splendidus str. LGP32 complete genome.</title>
        <authorList>
            <person name="Mazel D."/>
            <person name="Le Roux F."/>
        </authorList>
    </citation>
    <scope>NUCLEOTIDE SEQUENCE [LARGE SCALE GENOMIC DNA]</scope>
    <source>
        <strain evidence="3 4">LGP32</strain>
    </source>
</reference>
<protein>
    <recommendedName>
        <fullName evidence="2">HTH cro/C1-type domain-containing protein</fullName>
    </recommendedName>
</protein>
<dbReference type="EMBL" id="FM954972">
    <property type="protein sequence ID" value="CAV18613.1"/>
    <property type="molecule type" value="Genomic_DNA"/>
</dbReference>
<feature type="domain" description="HTH cro/C1-type" evidence="2">
    <location>
        <begin position="25"/>
        <end position="79"/>
    </location>
</feature>
<dbReference type="SMART" id="SM00530">
    <property type="entry name" value="HTH_XRE"/>
    <property type="match status" value="1"/>
</dbReference>
<sequence length="142" mass="15620">MVYKSGCIVTLICTIKGIMMIGSVLKEARALKNLSQPEVARLVGVTKQTYLKWENDTTEPKATQISKLAKVLGITSDEICNGKLDSKMALNSFIINMSKVGADSGMVALRVWEQVPDHQYFLKSLLDSEDVDAEGNEVLNIL</sequence>
<dbReference type="GO" id="GO:0003677">
    <property type="term" value="F:DNA binding"/>
    <property type="evidence" value="ECO:0007669"/>
    <property type="project" value="UniProtKB-KW"/>
</dbReference>
<organism evidence="3 4">
    <name type="scientific">Vibrio atlanticus (strain LGP32)</name>
    <name type="common">Vibrio splendidus (strain Mel32)</name>
    <dbReference type="NCBI Taxonomy" id="575788"/>
    <lineage>
        <taxon>Bacteria</taxon>
        <taxon>Pseudomonadati</taxon>
        <taxon>Pseudomonadota</taxon>
        <taxon>Gammaproteobacteria</taxon>
        <taxon>Vibrionales</taxon>
        <taxon>Vibrionaceae</taxon>
        <taxon>Vibrio</taxon>
    </lineage>
</organism>
<dbReference type="HOGENOM" id="CLU_147224_0_0_6"/>
<evidence type="ECO:0000259" key="2">
    <source>
        <dbReference type="PROSITE" id="PS50943"/>
    </source>
</evidence>
<dbReference type="CDD" id="cd00093">
    <property type="entry name" value="HTH_XRE"/>
    <property type="match status" value="1"/>
</dbReference>
<gene>
    <name evidence="3" type="ordered locus">VS_1450</name>
</gene>
<dbReference type="PROSITE" id="PS50943">
    <property type="entry name" value="HTH_CROC1"/>
    <property type="match status" value="1"/>
</dbReference>
<dbReference type="SUPFAM" id="SSF47413">
    <property type="entry name" value="lambda repressor-like DNA-binding domains"/>
    <property type="match status" value="1"/>
</dbReference>
<accession>B7VNN7</accession>
<dbReference type="Pfam" id="PF01381">
    <property type="entry name" value="HTH_3"/>
    <property type="match status" value="1"/>
</dbReference>
<evidence type="ECO:0000313" key="3">
    <source>
        <dbReference type="EMBL" id="CAV18613.1"/>
    </source>
</evidence>
<evidence type="ECO:0000313" key="4">
    <source>
        <dbReference type="Proteomes" id="UP000009100"/>
    </source>
</evidence>